<dbReference type="PANTHER" id="PTHR33393">
    <property type="entry name" value="POLYGLUTAMINE SYNTHESIS ACCESSORY PROTEIN RV0574C-RELATED"/>
    <property type="match status" value="1"/>
</dbReference>
<evidence type="ECO:0000256" key="2">
    <source>
        <dbReference type="SAM" id="MobiDB-lite"/>
    </source>
</evidence>
<feature type="region of interest" description="Disordered" evidence="2">
    <location>
        <begin position="468"/>
        <end position="538"/>
    </location>
</feature>
<dbReference type="HOGENOM" id="CLU_038823_6_1_11"/>
<evidence type="ECO:0000259" key="3">
    <source>
        <dbReference type="SMART" id="SM00854"/>
    </source>
</evidence>
<comment type="caution">
    <text evidence="4">The sequence shown here is derived from an EMBL/GenBank/DDBJ whole genome shotgun (WGS) entry which is preliminary data.</text>
</comment>
<comment type="similarity">
    <text evidence="1">Belongs to the CapA family.</text>
</comment>
<sequence>MFSYILSPLHLFDTDNDAAGRPDGQPDDRRGTSAMSVPHRSRGPGKLMTTALAAVIAVAGCGTGTGHSQASGTGPTGTGSTHEQQGRDATAPGASASAGADGSQDVRFTVGYAGDVLMHMPVLSSTPGASGDITDNVAAETPWVEGLDLALCGMEVPVAPDGVYSGFPTFGTSSEVVGALARSGWDGCATASNHSADRGEAGVVATLDALDAHGLGHAGTYRSREDASAPFALYELKRQGRTVTVAQISTTMGLNGLDDPTGYSVSLNDIGAITKAAKSARAAGADLVVVHSQLGQEYETTPDEEQVSYAQALANSGQVDIFFGAHPHVPQPAEKLSGGVKGKGMWASYSAGNYISSQNESYCGPLSDVGQLVWADVTSHADGSVSVESLNWHPFTVDQAGGYKVRDLAALHNGERPADLTLSEQEIDRRWSMLTSDVKDASTMATKPPAPTGPTPTILSREEVIKRAGAHPAPSDGPSAPSSAGSTPRSNREPDRTSPTSSDRASSKSLNPTPSAAETAQPKAESDEPEGTMEDGEG</sequence>
<dbReference type="SUPFAM" id="SSF56300">
    <property type="entry name" value="Metallo-dependent phosphatases"/>
    <property type="match status" value="1"/>
</dbReference>
<dbReference type="AlphaFoldDB" id="U1PIL1"/>
<proteinExistence type="inferred from homology"/>
<evidence type="ECO:0000313" key="4">
    <source>
        <dbReference type="EMBL" id="ERH16235.1"/>
    </source>
</evidence>
<reference evidence="4 5" key="1">
    <citation type="submission" date="2013-06" db="EMBL/GenBank/DDBJ databases">
        <authorList>
            <person name="Weinstock G."/>
            <person name="Sodergren E."/>
            <person name="Lobos E.A."/>
            <person name="Fulton L."/>
            <person name="Fulton R."/>
            <person name="Courtney L."/>
            <person name="Fronick C."/>
            <person name="O'Laughlin M."/>
            <person name="Godfrey J."/>
            <person name="Wilson R.M."/>
            <person name="Miner T."/>
            <person name="Farmer C."/>
            <person name="Delehaunty K."/>
            <person name="Cordes M."/>
            <person name="Minx P."/>
            <person name="Tomlinson C."/>
            <person name="Chen J."/>
            <person name="Wollam A."/>
            <person name="Pepin K.H."/>
            <person name="Bhonagiri V."/>
            <person name="Zhang X."/>
            <person name="Warren W."/>
            <person name="Mitreva M."/>
            <person name="Mardis E.R."/>
            <person name="Wilson R.K."/>
        </authorList>
    </citation>
    <scope>NUCLEOTIDE SEQUENCE [LARGE SCALE GENOMIC DNA]</scope>
    <source>
        <strain evidence="4 5">F0510</strain>
    </source>
</reference>
<evidence type="ECO:0000256" key="1">
    <source>
        <dbReference type="ARBA" id="ARBA00005662"/>
    </source>
</evidence>
<feature type="compositionally biased region" description="Low complexity" evidence="2">
    <location>
        <begin position="88"/>
        <end position="102"/>
    </location>
</feature>
<feature type="region of interest" description="Disordered" evidence="2">
    <location>
        <begin position="64"/>
        <end position="102"/>
    </location>
</feature>
<dbReference type="InterPro" id="IPR029052">
    <property type="entry name" value="Metallo-depent_PP-like"/>
</dbReference>
<protein>
    <submittedName>
        <fullName evidence="4">Bacterial capsule synthesis protein</fullName>
    </submittedName>
</protein>
<feature type="compositionally biased region" description="Low complexity" evidence="2">
    <location>
        <begin position="470"/>
        <end position="488"/>
    </location>
</feature>
<dbReference type="InterPro" id="IPR052169">
    <property type="entry name" value="CW_Biosynth-Accessory"/>
</dbReference>
<dbReference type="PANTHER" id="PTHR33393:SF13">
    <property type="entry name" value="PGA BIOSYNTHESIS PROTEIN CAPA"/>
    <property type="match status" value="1"/>
</dbReference>
<dbReference type="Pfam" id="PF09587">
    <property type="entry name" value="PGA_cap"/>
    <property type="match status" value="1"/>
</dbReference>
<gene>
    <name evidence="4" type="ORF">HMPREF1549_02522</name>
</gene>
<feature type="compositionally biased region" description="Acidic residues" evidence="2">
    <location>
        <begin position="527"/>
        <end position="538"/>
    </location>
</feature>
<dbReference type="Gene3D" id="3.60.21.10">
    <property type="match status" value="1"/>
</dbReference>
<dbReference type="SMART" id="SM00854">
    <property type="entry name" value="PGA_cap"/>
    <property type="match status" value="1"/>
</dbReference>
<dbReference type="PATRIC" id="fig|1227262.3.peg.2054"/>
<dbReference type="Proteomes" id="UP000016498">
    <property type="component" value="Unassembled WGS sequence"/>
</dbReference>
<feature type="region of interest" description="Disordered" evidence="2">
    <location>
        <begin position="13"/>
        <end position="45"/>
    </location>
</feature>
<dbReference type="EMBL" id="AWSD01000299">
    <property type="protein sequence ID" value="ERH16235.1"/>
    <property type="molecule type" value="Genomic_DNA"/>
</dbReference>
<feature type="compositionally biased region" description="Polar residues" evidence="2">
    <location>
        <begin position="497"/>
        <end position="518"/>
    </location>
</feature>
<name>U1PIL1_9ACTO</name>
<accession>U1PIL1</accession>
<evidence type="ECO:0000313" key="5">
    <source>
        <dbReference type="Proteomes" id="UP000016498"/>
    </source>
</evidence>
<dbReference type="InterPro" id="IPR019079">
    <property type="entry name" value="Capsule_synth_CapA"/>
</dbReference>
<organism evidence="4 5">
    <name type="scientific">Actinomyces johnsonii F0510</name>
    <dbReference type="NCBI Taxonomy" id="1227262"/>
    <lineage>
        <taxon>Bacteria</taxon>
        <taxon>Bacillati</taxon>
        <taxon>Actinomycetota</taxon>
        <taxon>Actinomycetes</taxon>
        <taxon>Actinomycetales</taxon>
        <taxon>Actinomycetaceae</taxon>
        <taxon>Actinomyces</taxon>
    </lineage>
</organism>
<feature type="domain" description="Capsule synthesis protein CapA" evidence="3">
    <location>
        <begin position="109"/>
        <end position="358"/>
    </location>
</feature>
<feature type="compositionally biased region" description="Basic and acidic residues" evidence="2">
    <location>
        <begin position="18"/>
        <end position="31"/>
    </location>
</feature>